<proteinExistence type="predicted"/>
<dbReference type="Gene3D" id="2.40.50.200">
    <property type="entry name" value="Bacterial OB-fold"/>
    <property type="match status" value="1"/>
</dbReference>
<evidence type="ECO:0000313" key="3">
    <source>
        <dbReference type="EMBL" id="PTU32996.1"/>
    </source>
</evidence>
<dbReference type="RefSeq" id="WP_107938703.1">
    <property type="nucleotide sequence ID" value="NZ_QANS01000001.1"/>
</dbReference>
<comment type="caution">
    <text evidence="3">The sequence shown here is derived from an EMBL/GenBank/DDBJ whole genome shotgun (WGS) entry which is preliminary data.</text>
</comment>
<dbReference type="OrthoDB" id="6650354at2"/>
<dbReference type="EMBL" id="QANS01000001">
    <property type="protein sequence ID" value="PTU32996.1"/>
    <property type="molecule type" value="Genomic_DNA"/>
</dbReference>
<dbReference type="PANTHER" id="PTHR36571:SF1">
    <property type="entry name" value="PROTEIN YGIW"/>
    <property type="match status" value="1"/>
</dbReference>
<dbReference type="Proteomes" id="UP000244248">
    <property type="component" value="Unassembled WGS sequence"/>
</dbReference>
<dbReference type="Pfam" id="PF04076">
    <property type="entry name" value="BOF"/>
    <property type="match status" value="1"/>
</dbReference>
<accession>A0A2T5MK91</accession>
<dbReference type="InterPro" id="IPR005220">
    <property type="entry name" value="CarO-like"/>
</dbReference>
<gene>
    <name evidence="3" type="ORF">CJD38_02460</name>
</gene>
<evidence type="ECO:0000256" key="1">
    <source>
        <dbReference type="ARBA" id="ARBA00022729"/>
    </source>
</evidence>
<dbReference type="AlphaFoldDB" id="A0A2T5MK91"/>
<name>A0A2T5MK91_9GAMM</name>
<keyword evidence="4" id="KW-1185">Reference proteome</keyword>
<dbReference type="PANTHER" id="PTHR36571">
    <property type="entry name" value="PROTEIN YGIW"/>
    <property type="match status" value="1"/>
</dbReference>
<sequence length="122" mass="13542">MNRISPTLAASMLVTGLTTFASAATAQYIGPSSSATYKSIDEVTKNPVEDMPVVLEGYLIRKVGKEKYIFSDGKKEIRVEIDQKHFPATAISEKTRVQIRGEVEKDFMESPEIDVDQLVVMN</sequence>
<evidence type="ECO:0000313" key="4">
    <source>
        <dbReference type="Proteomes" id="UP000244248"/>
    </source>
</evidence>
<dbReference type="SUPFAM" id="SSF101756">
    <property type="entry name" value="Hypothetical protein YgiW"/>
    <property type="match status" value="1"/>
</dbReference>
<reference evidence="3 4" key="1">
    <citation type="submission" date="2018-04" db="EMBL/GenBank/DDBJ databases">
        <title>Novel species isolated from glacier.</title>
        <authorList>
            <person name="Liu Q."/>
            <person name="Xin Y.-H."/>
        </authorList>
    </citation>
    <scope>NUCLEOTIDE SEQUENCE [LARGE SCALE GENOMIC DNA]</scope>
    <source>
        <strain evidence="3 4">GT1R17</strain>
    </source>
</reference>
<dbReference type="InterPro" id="IPR036700">
    <property type="entry name" value="BOBF_sf"/>
</dbReference>
<keyword evidence="1 2" id="KW-0732">Signal</keyword>
<dbReference type="NCBIfam" id="NF033674">
    <property type="entry name" value="stress_OB_fold"/>
    <property type="match status" value="1"/>
</dbReference>
<evidence type="ECO:0000256" key="2">
    <source>
        <dbReference type="SAM" id="SignalP"/>
    </source>
</evidence>
<organism evidence="3 4">
    <name type="scientific">Stenotrophobium rhamnosiphilum</name>
    <dbReference type="NCBI Taxonomy" id="2029166"/>
    <lineage>
        <taxon>Bacteria</taxon>
        <taxon>Pseudomonadati</taxon>
        <taxon>Pseudomonadota</taxon>
        <taxon>Gammaproteobacteria</taxon>
        <taxon>Nevskiales</taxon>
        <taxon>Nevskiaceae</taxon>
        <taxon>Stenotrophobium</taxon>
    </lineage>
</organism>
<feature type="signal peptide" evidence="2">
    <location>
        <begin position="1"/>
        <end position="23"/>
    </location>
</feature>
<feature type="chain" id="PRO_5015440036" evidence="2">
    <location>
        <begin position="24"/>
        <end position="122"/>
    </location>
</feature>
<protein>
    <submittedName>
        <fullName evidence="3">Uncharacterized protein</fullName>
    </submittedName>
</protein>